<dbReference type="AlphaFoldDB" id="A0AA35Z8U1"/>
<organism evidence="1 2">
    <name type="scientific">Lactuca saligna</name>
    <name type="common">Willowleaf lettuce</name>
    <dbReference type="NCBI Taxonomy" id="75948"/>
    <lineage>
        <taxon>Eukaryota</taxon>
        <taxon>Viridiplantae</taxon>
        <taxon>Streptophyta</taxon>
        <taxon>Embryophyta</taxon>
        <taxon>Tracheophyta</taxon>
        <taxon>Spermatophyta</taxon>
        <taxon>Magnoliopsida</taxon>
        <taxon>eudicotyledons</taxon>
        <taxon>Gunneridae</taxon>
        <taxon>Pentapetalae</taxon>
        <taxon>asterids</taxon>
        <taxon>campanulids</taxon>
        <taxon>Asterales</taxon>
        <taxon>Asteraceae</taxon>
        <taxon>Cichorioideae</taxon>
        <taxon>Cichorieae</taxon>
        <taxon>Lactucinae</taxon>
        <taxon>Lactuca</taxon>
    </lineage>
</organism>
<sequence length="120" mass="13012">MEGGCEDETAVGMAVAVVEEGCATPKHEGCRIPSVPVVCPPPPRKKRWSAYGSGGGKREPPKDGYFRMVLYHRRFHHQALVDHLRSMAHLSAAQPSSVNVAIIDISVVLDHRNTPTSSPS</sequence>
<keyword evidence="2" id="KW-1185">Reference proteome</keyword>
<gene>
    <name evidence="1" type="ORF">LSALG_LOCUS27358</name>
</gene>
<evidence type="ECO:0000313" key="2">
    <source>
        <dbReference type="Proteomes" id="UP001177003"/>
    </source>
</evidence>
<protein>
    <submittedName>
        <fullName evidence="1">Uncharacterized protein</fullName>
    </submittedName>
</protein>
<dbReference type="EMBL" id="OX465081">
    <property type="protein sequence ID" value="CAI9288030.1"/>
    <property type="molecule type" value="Genomic_DNA"/>
</dbReference>
<name>A0AA35Z8U1_LACSI</name>
<reference evidence="1" key="1">
    <citation type="submission" date="2023-04" db="EMBL/GenBank/DDBJ databases">
        <authorList>
            <person name="Vijverberg K."/>
            <person name="Xiong W."/>
            <person name="Schranz E."/>
        </authorList>
    </citation>
    <scope>NUCLEOTIDE SEQUENCE</scope>
</reference>
<dbReference type="Proteomes" id="UP001177003">
    <property type="component" value="Chromosome 5"/>
</dbReference>
<accession>A0AA35Z8U1</accession>
<proteinExistence type="predicted"/>
<evidence type="ECO:0000313" key="1">
    <source>
        <dbReference type="EMBL" id="CAI9288030.1"/>
    </source>
</evidence>